<dbReference type="STRING" id="1160718.SU9_19185"/>
<dbReference type="RefSeq" id="WP_006605362.1">
    <property type="nucleotide sequence ID" value="NZ_CP072931.1"/>
</dbReference>
<accession>J2JY91</accession>
<dbReference type="AlphaFoldDB" id="J2JY91"/>
<dbReference type="Proteomes" id="UP000009036">
    <property type="component" value="Chromosome"/>
</dbReference>
<dbReference type="InterPro" id="IPR003615">
    <property type="entry name" value="HNH_nuc"/>
</dbReference>
<dbReference type="eggNOG" id="COG1403">
    <property type="taxonomic scope" value="Bacteria"/>
</dbReference>
<dbReference type="OrthoDB" id="2085958at2"/>
<reference evidence="1" key="1">
    <citation type="journal article" date="2012" name="J. Bacteriol.">
        <title>Genome Sequence of Streptomyces auratus Strain AGR0001, a Phoslactomycin-Producing Actinomycete.</title>
        <authorList>
            <person name="Han X."/>
            <person name="Li M."/>
            <person name="Ding Z."/>
            <person name="Zhao J."/>
            <person name="Ji K."/>
            <person name="Wen M."/>
            <person name="Lu T."/>
        </authorList>
    </citation>
    <scope>NUCLEOTIDE SEQUENCE [LARGE SCALE GENOMIC DNA]</scope>
    <source>
        <strain evidence="1">AGR0001</strain>
    </source>
</reference>
<dbReference type="KEGG" id="sauh:SU9_012290"/>
<keyword evidence="2" id="KW-0378">Hydrolase</keyword>
<gene>
    <name evidence="2" type="ORF">SU9_012290</name>
    <name evidence="1" type="ORF">SU9_19185</name>
</gene>
<reference evidence="2" key="2">
    <citation type="submission" date="2021-04" db="EMBL/GenBank/DDBJ databases">
        <authorList>
            <person name="Wen M.-L."/>
            <person name="Han X.-L."/>
            <person name="Xiong J."/>
        </authorList>
    </citation>
    <scope>NUCLEOTIDE SEQUENCE</scope>
    <source>
        <strain evidence="2">AGR0001</strain>
    </source>
</reference>
<evidence type="ECO:0000313" key="3">
    <source>
        <dbReference type="Proteomes" id="UP000009036"/>
    </source>
</evidence>
<keyword evidence="2" id="KW-0255">Endonuclease</keyword>
<dbReference type="HOGENOM" id="CLU_071833_0_0_11"/>
<protein>
    <submittedName>
        <fullName evidence="2">HNH endonuclease</fullName>
    </submittedName>
</protein>
<dbReference type="PATRIC" id="fig|1160718.3.peg.3884"/>
<keyword evidence="2" id="KW-0540">Nuclease</keyword>
<proteinExistence type="predicted"/>
<keyword evidence="3" id="KW-1185">Reference proteome</keyword>
<organism evidence="1">
    <name type="scientific">Streptomyces auratus AGR0001</name>
    <dbReference type="NCBI Taxonomy" id="1160718"/>
    <lineage>
        <taxon>Bacteria</taxon>
        <taxon>Bacillati</taxon>
        <taxon>Actinomycetota</taxon>
        <taxon>Actinomycetes</taxon>
        <taxon>Kitasatosporales</taxon>
        <taxon>Streptomycetaceae</taxon>
        <taxon>Streptomyces</taxon>
    </lineage>
</organism>
<dbReference type="EMBL" id="AJGV01000113">
    <property type="protein sequence ID" value="EJJ05388.1"/>
    <property type="molecule type" value="Genomic_DNA"/>
</dbReference>
<evidence type="ECO:0000313" key="2">
    <source>
        <dbReference type="EMBL" id="QTZ92159.1"/>
    </source>
</evidence>
<dbReference type="CDD" id="cd00085">
    <property type="entry name" value="HNHc"/>
    <property type="match status" value="1"/>
</dbReference>
<dbReference type="EMBL" id="CP072931">
    <property type="protein sequence ID" value="QTZ92159.1"/>
    <property type="molecule type" value="Genomic_DNA"/>
</dbReference>
<name>J2JY91_9ACTN</name>
<dbReference type="GO" id="GO:0004519">
    <property type="term" value="F:endonuclease activity"/>
    <property type="evidence" value="ECO:0007669"/>
    <property type="project" value="UniProtKB-KW"/>
</dbReference>
<sequence length="332" mass="36647">MSTGFTPAELATAVAGASNWSELMRGLGLRINGGQRRVLQRTVAAYEIDTGHFTRRSPWRKYPDEAIARAVASSTTLREVARQLGATPATGTLSHLRRRIAAAGIDTGHFPNLDRSRPELPCAPDEVRAAAAAATSVRALARALGISDDSRTRAALRRLLAELGVDTGHFTSARPPLPEDRLREAVAAATSYADVMRALELPVNDTSHRRIQRKVVQLRLDVSHFKRRSRRAVPPAPAEPVAGQVLCVRPEGSPRVNRERLHRALGEIGIPYACDFCGNPGVWRNQPITLQIDHINGDWLDNRAENLRYLCPNCHALTDTWCRRRHRNQKAG</sequence>
<evidence type="ECO:0000313" key="1">
    <source>
        <dbReference type="EMBL" id="EJJ05388.1"/>
    </source>
</evidence>